<evidence type="ECO:0000313" key="9">
    <source>
        <dbReference type="EMBL" id="GBP89719.1"/>
    </source>
</evidence>
<evidence type="ECO:0000256" key="5">
    <source>
        <dbReference type="ARBA" id="ARBA00022968"/>
    </source>
</evidence>
<keyword evidence="3 9" id="KW-0808">Transferase</keyword>
<keyword evidence="4" id="KW-0812">Transmembrane</keyword>
<evidence type="ECO:0000256" key="4">
    <source>
        <dbReference type="ARBA" id="ARBA00022692"/>
    </source>
</evidence>
<keyword evidence="2" id="KW-0328">Glycosyltransferase</keyword>
<accession>A0A4C1ZRW6</accession>
<dbReference type="STRING" id="151549.A0A4C1ZRW6"/>
<sequence>MGGRRLIKAAIVALTLAYCGLLAYHQAKIYNSLENPPRIQDSDVTELEIAPASTTDKLRERENTTLDDIFISVKTTKNYEDTRLPVILKTWFQLAKKQTWFFTDVDNPLHQNLTNGHMVNTNCSDSHQRKHLCCKMSVEFDHFLDTDKKLLYLAVRTTYVPMVIPINETIASVVMDHRRSRWAA</sequence>
<gene>
    <name evidence="9" type="primary">fng</name>
    <name evidence="9" type="ORF">EVAR_46822_1</name>
</gene>
<feature type="domain" description="Fringe-like glycosyltransferase" evidence="8">
    <location>
        <begin position="63"/>
        <end position="151"/>
    </location>
</feature>
<evidence type="ECO:0000313" key="10">
    <source>
        <dbReference type="Proteomes" id="UP000299102"/>
    </source>
</evidence>
<keyword evidence="7" id="KW-0472">Membrane</keyword>
<protein>
    <submittedName>
        <fullName evidence="9">Fringe glycosyltransferase</fullName>
    </submittedName>
</protein>
<name>A0A4C1ZRW6_EUMVA</name>
<keyword evidence="6" id="KW-1133">Transmembrane helix</keyword>
<dbReference type="Pfam" id="PF02434">
    <property type="entry name" value="Fringe"/>
    <property type="match status" value="1"/>
</dbReference>
<dbReference type="Gene3D" id="3.90.550.50">
    <property type="match status" value="1"/>
</dbReference>
<evidence type="ECO:0000256" key="1">
    <source>
        <dbReference type="ARBA" id="ARBA00004606"/>
    </source>
</evidence>
<dbReference type="GO" id="GO:0016020">
    <property type="term" value="C:membrane"/>
    <property type="evidence" value="ECO:0007669"/>
    <property type="project" value="UniProtKB-SubCell"/>
</dbReference>
<evidence type="ECO:0000256" key="3">
    <source>
        <dbReference type="ARBA" id="ARBA00022679"/>
    </source>
</evidence>
<dbReference type="GO" id="GO:0016757">
    <property type="term" value="F:glycosyltransferase activity"/>
    <property type="evidence" value="ECO:0007669"/>
    <property type="project" value="UniProtKB-KW"/>
</dbReference>
<dbReference type="EMBL" id="BGZK01002022">
    <property type="protein sequence ID" value="GBP89719.1"/>
    <property type="molecule type" value="Genomic_DNA"/>
</dbReference>
<evidence type="ECO:0000256" key="2">
    <source>
        <dbReference type="ARBA" id="ARBA00022676"/>
    </source>
</evidence>
<evidence type="ECO:0000259" key="8">
    <source>
        <dbReference type="Pfam" id="PF02434"/>
    </source>
</evidence>
<evidence type="ECO:0000256" key="7">
    <source>
        <dbReference type="ARBA" id="ARBA00023136"/>
    </source>
</evidence>
<keyword evidence="10" id="KW-1185">Reference proteome</keyword>
<proteinExistence type="predicted"/>
<comment type="caution">
    <text evidence="9">The sequence shown here is derived from an EMBL/GenBank/DDBJ whole genome shotgun (WGS) entry which is preliminary data.</text>
</comment>
<evidence type="ECO:0000256" key="6">
    <source>
        <dbReference type="ARBA" id="ARBA00022989"/>
    </source>
</evidence>
<dbReference type="OrthoDB" id="8959630at2759"/>
<comment type="subcellular location">
    <subcellularLocation>
        <location evidence="1">Membrane</location>
        <topology evidence="1">Single-pass type II membrane protein</topology>
    </subcellularLocation>
</comment>
<dbReference type="Proteomes" id="UP000299102">
    <property type="component" value="Unassembled WGS sequence"/>
</dbReference>
<keyword evidence="5" id="KW-0735">Signal-anchor</keyword>
<organism evidence="9 10">
    <name type="scientific">Eumeta variegata</name>
    <name type="common">Bagworm moth</name>
    <name type="synonym">Eumeta japonica</name>
    <dbReference type="NCBI Taxonomy" id="151549"/>
    <lineage>
        <taxon>Eukaryota</taxon>
        <taxon>Metazoa</taxon>
        <taxon>Ecdysozoa</taxon>
        <taxon>Arthropoda</taxon>
        <taxon>Hexapoda</taxon>
        <taxon>Insecta</taxon>
        <taxon>Pterygota</taxon>
        <taxon>Neoptera</taxon>
        <taxon>Endopterygota</taxon>
        <taxon>Lepidoptera</taxon>
        <taxon>Glossata</taxon>
        <taxon>Ditrysia</taxon>
        <taxon>Tineoidea</taxon>
        <taxon>Psychidae</taxon>
        <taxon>Oiketicinae</taxon>
        <taxon>Eumeta</taxon>
    </lineage>
</organism>
<dbReference type="InterPro" id="IPR003378">
    <property type="entry name" value="Fringe-like_glycosylTrfase"/>
</dbReference>
<reference evidence="9 10" key="1">
    <citation type="journal article" date="2019" name="Commun. Biol.">
        <title>The bagworm genome reveals a unique fibroin gene that provides high tensile strength.</title>
        <authorList>
            <person name="Kono N."/>
            <person name="Nakamura H."/>
            <person name="Ohtoshi R."/>
            <person name="Tomita M."/>
            <person name="Numata K."/>
            <person name="Arakawa K."/>
        </authorList>
    </citation>
    <scope>NUCLEOTIDE SEQUENCE [LARGE SCALE GENOMIC DNA]</scope>
</reference>
<dbReference type="AlphaFoldDB" id="A0A4C1ZRW6"/>